<organism evidence="4 5">
    <name type="scientific">Hallella mizrahii</name>
    <dbReference type="NCBI Taxonomy" id="2606637"/>
    <lineage>
        <taxon>Bacteria</taxon>
        <taxon>Pseudomonadati</taxon>
        <taxon>Bacteroidota</taxon>
        <taxon>Bacteroidia</taxon>
        <taxon>Bacteroidales</taxon>
        <taxon>Prevotellaceae</taxon>
        <taxon>Hallella</taxon>
    </lineage>
</organism>
<sequence>MLHYKVYQNKSKGNKAYGKWFARATVNQTIDLDQLAEHMANHNTPYSKGAIFGVLTDMVNCIRELVLEGNAVKIPNLAIFSAGLTTTAAEAPEEFSPTKNIKSVHLRARSTGDLTRAVLTAAAKVTRADTYDPSLNTIEDETETGTETETPTDPDGKSVNP</sequence>
<feature type="region of interest" description="Disordered" evidence="2">
    <location>
        <begin position="131"/>
        <end position="161"/>
    </location>
</feature>
<dbReference type="AlphaFoldDB" id="A0A7K0KJM7"/>
<name>A0A7K0KJM7_9BACT</name>
<evidence type="ECO:0000313" key="5">
    <source>
        <dbReference type="Proteomes" id="UP000438914"/>
    </source>
</evidence>
<evidence type="ECO:0000256" key="2">
    <source>
        <dbReference type="SAM" id="MobiDB-lite"/>
    </source>
</evidence>
<keyword evidence="5" id="KW-1185">Reference proteome</keyword>
<feature type="compositionally biased region" description="Acidic residues" evidence="2">
    <location>
        <begin position="138"/>
        <end position="152"/>
    </location>
</feature>
<keyword evidence="1 4" id="KW-0238">DNA-binding</keyword>
<dbReference type="InterPro" id="IPR041607">
    <property type="entry name" value="HU-HIG"/>
</dbReference>
<comment type="caution">
    <text evidence="4">The sequence shown here is derived from an EMBL/GenBank/DDBJ whole genome shotgun (WGS) entry which is preliminary data.</text>
</comment>
<evidence type="ECO:0000313" key="4">
    <source>
        <dbReference type="EMBL" id="MST86069.1"/>
    </source>
</evidence>
<dbReference type="RefSeq" id="WP_154535659.1">
    <property type="nucleotide sequence ID" value="NZ_VUNG01000099.1"/>
</dbReference>
<dbReference type="InterPro" id="IPR010992">
    <property type="entry name" value="IHF-like_DNA-bd_dom_sf"/>
</dbReference>
<dbReference type="Pfam" id="PF18291">
    <property type="entry name" value="HU-HIG"/>
    <property type="match status" value="1"/>
</dbReference>
<accession>A0A7K0KJM7</accession>
<evidence type="ECO:0000256" key="1">
    <source>
        <dbReference type="ARBA" id="ARBA00023125"/>
    </source>
</evidence>
<feature type="domain" description="HU" evidence="3">
    <location>
        <begin position="2"/>
        <end position="118"/>
    </location>
</feature>
<dbReference type="GO" id="GO:0003677">
    <property type="term" value="F:DNA binding"/>
    <property type="evidence" value="ECO:0007669"/>
    <property type="project" value="UniProtKB-KW"/>
</dbReference>
<evidence type="ECO:0000259" key="3">
    <source>
        <dbReference type="Pfam" id="PF18291"/>
    </source>
</evidence>
<protein>
    <submittedName>
        <fullName evidence="4">DNA-binding protein</fullName>
    </submittedName>
</protein>
<dbReference type="SUPFAM" id="SSF47729">
    <property type="entry name" value="IHF-like DNA-binding proteins"/>
    <property type="match status" value="1"/>
</dbReference>
<reference evidence="4 5" key="1">
    <citation type="submission" date="2019-08" db="EMBL/GenBank/DDBJ databases">
        <title>In-depth cultivation of the pig gut microbiome towards novel bacterial diversity and tailored functional studies.</title>
        <authorList>
            <person name="Wylensek D."/>
            <person name="Hitch T.C.A."/>
            <person name="Clavel T."/>
        </authorList>
    </citation>
    <scope>NUCLEOTIDE SEQUENCE [LARGE SCALE GENOMIC DNA]</scope>
    <source>
        <strain evidence="4 5">LKV-178-WT-2A</strain>
    </source>
</reference>
<proteinExistence type="predicted"/>
<gene>
    <name evidence="4" type="ORF">FYJ73_15610</name>
</gene>
<dbReference type="EMBL" id="VUNG01000099">
    <property type="protein sequence ID" value="MST86069.1"/>
    <property type="molecule type" value="Genomic_DNA"/>
</dbReference>
<dbReference type="Proteomes" id="UP000438914">
    <property type="component" value="Unassembled WGS sequence"/>
</dbReference>